<dbReference type="RefSeq" id="WP_190839125.1">
    <property type="nucleotide sequence ID" value="NZ_CAWPPI010000134.1"/>
</dbReference>
<keyword evidence="2" id="KW-1185">Reference proteome</keyword>
<dbReference type="Proteomes" id="UP000629098">
    <property type="component" value="Unassembled WGS sequence"/>
</dbReference>
<organism evidence="1 2">
    <name type="scientific">Iningainema tapete BLCC-T55</name>
    <dbReference type="NCBI Taxonomy" id="2748662"/>
    <lineage>
        <taxon>Bacteria</taxon>
        <taxon>Bacillati</taxon>
        <taxon>Cyanobacteriota</taxon>
        <taxon>Cyanophyceae</taxon>
        <taxon>Nostocales</taxon>
        <taxon>Scytonemataceae</taxon>
        <taxon>Iningainema tapete</taxon>
    </lineage>
</organism>
<comment type="caution">
    <text evidence="1">The sequence shown here is derived from an EMBL/GenBank/DDBJ whole genome shotgun (WGS) entry which is preliminary data.</text>
</comment>
<reference evidence="1" key="1">
    <citation type="submission" date="2020-09" db="EMBL/GenBank/DDBJ databases">
        <title>Iningainema tapete sp. nov. (Scytonemataceae, Cyanobacteria) from greenhouses in central Florida (USA) produces two types of nodularin with biosynthetic potential for microcystin-LR and anabaenopeptins.</title>
        <authorList>
            <person name="Berthold D.E."/>
            <person name="Lefler F.W."/>
            <person name="Huang I.-S."/>
            <person name="Abdulla H."/>
            <person name="Zimba P.V."/>
            <person name="Laughinghouse H.D. IV."/>
        </authorList>
    </citation>
    <scope>NUCLEOTIDE SEQUENCE</scope>
    <source>
        <strain evidence="1">BLCCT55</strain>
    </source>
</reference>
<dbReference type="PANTHER" id="PTHR43642:SF1">
    <property type="entry name" value="HYBRID SIGNAL TRANSDUCTION HISTIDINE KINASE G"/>
    <property type="match status" value="1"/>
</dbReference>
<dbReference type="AlphaFoldDB" id="A0A8J6XVZ1"/>
<evidence type="ECO:0000313" key="1">
    <source>
        <dbReference type="EMBL" id="MBD2778911.1"/>
    </source>
</evidence>
<dbReference type="EMBL" id="JACXAE010000134">
    <property type="protein sequence ID" value="MBD2778911.1"/>
    <property type="molecule type" value="Genomic_DNA"/>
</dbReference>
<sequence length="159" mass="18464">MLCRPVRLFDKSELQQFNFDDTKLEYKFLHDRVQQAAYSLISDEQKQATHRQIGQLLLNNTPTEQLLDNIFDIVNQLNLGIPAQKPGFSEKPGFFKQEELAQLNLIAGRKAKASAAYEPAVKYLRIAMELLTNNSWYTQYELTLNLHKERAEVELINYT</sequence>
<name>A0A8J6XVZ1_9CYAN</name>
<dbReference type="PANTHER" id="PTHR43642">
    <property type="entry name" value="HYBRID SIGNAL TRANSDUCTION HISTIDINE KINASE G"/>
    <property type="match status" value="1"/>
</dbReference>
<accession>A0A8J6XVZ1</accession>
<gene>
    <name evidence="1" type="ORF">ICL16_44420</name>
</gene>
<protein>
    <submittedName>
        <fullName evidence="1">Uncharacterized protein</fullName>
    </submittedName>
</protein>
<proteinExistence type="predicted"/>
<evidence type="ECO:0000313" key="2">
    <source>
        <dbReference type="Proteomes" id="UP000629098"/>
    </source>
</evidence>
<dbReference type="InterPro" id="IPR053159">
    <property type="entry name" value="Hybrid_Histidine_Kinase"/>
</dbReference>